<gene>
    <name evidence="3" type="ORF">TrST_g11598</name>
</gene>
<accession>A0A9W7DYU2</accession>
<feature type="region of interest" description="Disordered" evidence="1">
    <location>
        <begin position="46"/>
        <end position="85"/>
    </location>
</feature>
<name>A0A9W7DYU2_9STRA</name>
<comment type="caution">
    <text evidence="3">The sequence shown here is derived from an EMBL/GenBank/DDBJ whole genome shotgun (WGS) entry which is preliminary data.</text>
</comment>
<proteinExistence type="predicted"/>
<feature type="compositionally biased region" description="Polar residues" evidence="1">
    <location>
        <begin position="48"/>
        <end position="58"/>
    </location>
</feature>
<protein>
    <submittedName>
        <fullName evidence="3">Uncharacterized protein</fullName>
    </submittedName>
</protein>
<keyword evidence="4" id="KW-1185">Reference proteome</keyword>
<dbReference type="OrthoDB" id="10568370at2759"/>
<feature type="chain" id="PRO_5040727152" evidence="2">
    <location>
        <begin position="20"/>
        <end position="156"/>
    </location>
</feature>
<keyword evidence="2" id="KW-0732">Signal</keyword>
<dbReference type="EMBL" id="BRXY01000035">
    <property type="protein sequence ID" value="GMH55678.1"/>
    <property type="molecule type" value="Genomic_DNA"/>
</dbReference>
<organism evidence="3 4">
    <name type="scientific">Triparma strigata</name>
    <dbReference type="NCBI Taxonomy" id="1606541"/>
    <lineage>
        <taxon>Eukaryota</taxon>
        <taxon>Sar</taxon>
        <taxon>Stramenopiles</taxon>
        <taxon>Ochrophyta</taxon>
        <taxon>Bolidophyceae</taxon>
        <taxon>Parmales</taxon>
        <taxon>Triparmaceae</taxon>
        <taxon>Triparma</taxon>
    </lineage>
</organism>
<evidence type="ECO:0000313" key="3">
    <source>
        <dbReference type="EMBL" id="GMH55678.1"/>
    </source>
</evidence>
<evidence type="ECO:0000256" key="2">
    <source>
        <dbReference type="SAM" id="SignalP"/>
    </source>
</evidence>
<evidence type="ECO:0000256" key="1">
    <source>
        <dbReference type="SAM" id="MobiDB-lite"/>
    </source>
</evidence>
<dbReference type="AlphaFoldDB" id="A0A9W7DYU2"/>
<dbReference type="Proteomes" id="UP001165085">
    <property type="component" value="Unassembled WGS sequence"/>
</dbReference>
<feature type="signal peptide" evidence="2">
    <location>
        <begin position="1"/>
        <end position="19"/>
    </location>
</feature>
<reference evidence="4" key="1">
    <citation type="journal article" date="2023" name="Commun. Biol.">
        <title>Genome analysis of Parmales, the sister group of diatoms, reveals the evolutionary specialization of diatoms from phago-mixotrophs to photoautotrophs.</title>
        <authorList>
            <person name="Ban H."/>
            <person name="Sato S."/>
            <person name="Yoshikawa S."/>
            <person name="Yamada K."/>
            <person name="Nakamura Y."/>
            <person name="Ichinomiya M."/>
            <person name="Sato N."/>
            <person name="Blanc-Mathieu R."/>
            <person name="Endo H."/>
            <person name="Kuwata A."/>
            <person name="Ogata H."/>
        </authorList>
    </citation>
    <scope>NUCLEOTIDE SEQUENCE [LARGE SCALE GENOMIC DNA]</scope>
    <source>
        <strain evidence="4">NIES 3701</strain>
    </source>
</reference>
<evidence type="ECO:0000313" key="4">
    <source>
        <dbReference type="Proteomes" id="UP001165085"/>
    </source>
</evidence>
<sequence>MVGLGKLIMLMACVAHASAFVASKSAFMAKQTLSGSDAVASPLRFSPQAGTESESSSLAFAPTLEPSSAPVGPKKLMSVSPQAFSPPAPAPGAGLLSPNVVSRLHSGTFFDEETKLVVDEFLGQYEKEGPLSCLPFLSSPSLLNELTKAMGESIGV</sequence>